<proteinExistence type="predicted"/>
<dbReference type="Proteomes" id="UP000050556">
    <property type="component" value="Unassembled WGS sequence"/>
</dbReference>
<name>A0A0P7MBN1_ECOLX</name>
<reference evidence="2 6" key="3">
    <citation type="submission" date="2019-08" db="EMBL/GenBank/DDBJ databases">
        <title>Identification of Water Treatment Resistant and Multidrug Resistant Urinary Pathogenic Escherichia coli in Wastewater.</title>
        <authorList>
            <person name="Neumann N."/>
        </authorList>
    </citation>
    <scope>NUCLEOTIDE SEQUENCE [LARGE SCALE GENOMIC DNA]</scope>
    <source>
        <strain evidence="2 6">WU2356</strain>
    </source>
</reference>
<sequence>MTMRKLFLPLIFVLSGCGDNTDPADTSTTAKEHAVFSVETDNPVVNRELPFIRQQLPGLDKYADSFEKVEVSEDSERPVTTVQFHIKDENNIPSDYIASGHNCYLFISNNAHEVKISKSACQAVFFDKTDVPGGDLTVKLDKEKVPMTDDGKTPRAGCLKAYSPEPDNDYWTCPRQD</sequence>
<evidence type="ECO:0000313" key="1">
    <source>
        <dbReference type="EMBL" id="KPO12743.1"/>
    </source>
</evidence>
<evidence type="ECO:0008006" key="7">
    <source>
        <dbReference type="Google" id="ProtNLM"/>
    </source>
</evidence>
<accession>A0A0P7MBN1</accession>
<reference evidence="1 4" key="1">
    <citation type="journal article" date="2015" name="Front. Microbiol.">
        <title>Genetic determinants of heat resistance in Escherichia coli.</title>
        <authorList>
            <person name="Mercer R.G."/>
            <person name="Zheng J."/>
            <person name="Garcia-Hernandez R."/>
            <person name="Ruan L."/>
            <person name="Ganzle M.G."/>
            <person name="McMullen L.M."/>
        </authorList>
    </citation>
    <scope>NUCLEOTIDE SEQUENCE [LARGE SCALE GENOMIC DNA]</scope>
    <source>
        <strain evidence="1 4">AW1.3</strain>
    </source>
</reference>
<protein>
    <recommendedName>
        <fullName evidence="7">Lipoprotein</fullName>
    </recommendedName>
</protein>
<dbReference type="PATRIC" id="fig|562.7810.peg.2527"/>
<reference evidence="3 5" key="2">
    <citation type="submission" date="2018-06" db="EMBL/GenBank/DDBJ databases">
        <authorList>
            <consortium name="Pathogen Informatics"/>
            <person name="Doyle S."/>
        </authorList>
    </citation>
    <scope>NUCLEOTIDE SEQUENCE [LARGE SCALE GENOMIC DNA]</scope>
    <source>
        <strain evidence="3 5">NCTC13148</strain>
    </source>
</reference>
<dbReference type="PROSITE" id="PS51257">
    <property type="entry name" value="PROKAR_LIPOPROTEIN"/>
    <property type="match status" value="1"/>
</dbReference>
<evidence type="ECO:0000313" key="6">
    <source>
        <dbReference type="Proteomes" id="UP000392867"/>
    </source>
</evidence>
<organism evidence="1 4">
    <name type="scientific">Escherichia coli</name>
    <dbReference type="NCBI Taxonomy" id="562"/>
    <lineage>
        <taxon>Bacteria</taxon>
        <taxon>Pseudomonadati</taxon>
        <taxon>Pseudomonadota</taxon>
        <taxon>Gammaproteobacteria</taxon>
        <taxon>Enterobacterales</taxon>
        <taxon>Enterobacteriaceae</taxon>
        <taxon>Escherichia</taxon>
    </lineage>
</organism>
<gene>
    <name evidence="1" type="ORF">ACU57_10955</name>
    <name evidence="2" type="ORF">FVB16_01095</name>
    <name evidence="3" type="ORF">NCTC13148_06070</name>
</gene>
<dbReference type="EMBL" id="VOTT01000003">
    <property type="protein sequence ID" value="MPU47488.1"/>
    <property type="molecule type" value="Genomic_DNA"/>
</dbReference>
<evidence type="ECO:0000313" key="5">
    <source>
        <dbReference type="Proteomes" id="UP000254255"/>
    </source>
</evidence>
<dbReference type="EMBL" id="UGET01000006">
    <property type="protein sequence ID" value="STN25662.1"/>
    <property type="molecule type" value="Genomic_DNA"/>
</dbReference>
<evidence type="ECO:0000313" key="4">
    <source>
        <dbReference type="Proteomes" id="UP000050556"/>
    </source>
</evidence>
<evidence type="ECO:0000313" key="3">
    <source>
        <dbReference type="EMBL" id="STN25662.1"/>
    </source>
</evidence>
<dbReference type="EMBL" id="LDYI01000083">
    <property type="protein sequence ID" value="KPO12743.1"/>
    <property type="molecule type" value="Genomic_DNA"/>
</dbReference>
<evidence type="ECO:0000313" key="2">
    <source>
        <dbReference type="EMBL" id="MPU47488.1"/>
    </source>
</evidence>
<dbReference type="Proteomes" id="UP000392867">
    <property type="component" value="Unassembled WGS sequence"/>
</dbReference>
<dbReference type="AlphaFoldDB" id="A0A0P7MBN1"/>
<dbReference type="Proteomes" id="UP000254255">
    <property type="component" value="Unassembled WGS sequence"/>
</dbReference>